<protein>
    <submittedName>
        <fullName evidence="1">Uncharacterized protein</fullName>
    </submittedName>
</protein>
<dbReference type="KEGG" id="ptn:PTRA_b0017"/>
<dbReference type="AlphaFoldDB" id="A0A0U2X3G4"/>
<dbReference type="RefSeq" id="WP_058374636.1">
    <property type="nucleotide sequence ID" value="NZ_CP011035.1"/>
</dbReference>
<organism evidence="1">
    <name type="scientific">Pseudoalteromonas translucida KMM 520</name>
    <dbReference type="NCBI Taxonomy" id="1315283"/>
    <lineage>
        <taxon>Bacteria</taxon>
        <taxon>Pseudomonadati</taxon>
        <taxon>Pseudomonadota</taxon>
        <taxon>Gammaproteobacteria</taxon>
        <taxon>Alteromonadales</taxon>
        <taxon>Pseudoalteromonadaceae</taxon>
        <taxon>Pseudoalteromonas</taxon>
    </lineage>
</organism>
<accession>A0A0U2X3G4</accession>
<evidence type="ECO:0000313" key="1">
    <source>
        <dbReference type="EMBL" id="ALS34561.1"/>
    </source>
</evidence>
<proteinExistence type="predicted"/>
<name>A0A0U2X3G4_9GAMM</name>
<reference evidence="1 2" key="1">
    <citation type="submission" date="2015-03" db="EMBL/GenBank/DDBJ databases">
        <authorList>
            <person name="Murphy D."/>
        </authorList>
    </citation>
    <scope>NUCLEOTIDE SEQUENCE [LARGE SCALE GENOMIC DNA]</scope>
    <source>
        <strain evidence="1 2">KMM 520</strain>
    </source>
</reference>
<evidence type="ECO:0000313" key="2">
    <source>
        <dbReference type="Proteomes" id="UP000065261"/>
    </source>
</evidence>
<dbReference type="OrthoDB" id="7066397at2"/>
<dbReference type="Proteomes" id="UP000065261">
    <property type="component" value="Chromosome II"/>
</dbReference>
<sequence>METILSILGSVASIGAAIWAFIEANKAADSASQAVKVRDEMIDRRRLVEVSKVHAQTDRILSVVSKIGPSCNAKKLKGVDFHSIAKEVEEYARLLNEQSSNFSDLFVNKASALCDELNEDIEALSDASGPETIKEVGKRIYYKINSFMPFVKDLADERQERSILAK</sequence>
<gene>
    <name evidence="1" type="ORF">PTRA_b0017</name>
</gene>
<dbReference type="PATRIC" id="fig|1315283.4.peg.3151"/>
<dbReference type="EMBL" id="CP011035">
    <property type="protein sequence ID" value="ALS34561.1"/>
    <property type="molecule type" value="Genomic_DNA"/>
</dbReference>